<feature type="transmembrane region" description="Helical" evidence="3">
    <location>
        <begin position="14"/>
        <end position="31"/>
    </location>
</feature>
<keyword evidence="2 5" id="KW-0012">Acyltransferase</keyword>
<dbReference type="Pfam" id="PF01553">
    <property type="entry name" value="Acyltransferase"/>
    <property type="match status" value="1"/>
</dbReference>
<evidence type="ECO:0000313" key="6">
    <source>
        <dbReference type="Proteomes" id="UP001157069"/>
    </source>
</evidence>
<name>A0ABQ6JTX8_9MICO</name>
<evidence type="ECO:0000259" key="4">
    <source>
        <dbReference type="SMART" id="SM00563"/>
    </source>
</evidence>
<keyword evidence="3" id="KW-0812">Transmembrane</keyword>
<dbReference type="PANTHER" id="PTHR10434">
    <property type="entry name" value="1-ACYL-SN-GLYCEROL-3-PHOSPHATE ACYLTRANSFERASE"/>
    <property type="match status" value="1"/>
</dbReference>
<proteinExistence type="predicted"/>
<evidence type="ECO:0000313" key="5">
    <source>
        <dbReference type="EMBL" id="GMA91751.1"/>
    </source>
</evidence>
<dbReference type="CDD" id="cd07989">
    <property type="entry name" value="LPLAT_AGPAT-like"/>
    <property type="match status" value="1"/>
</dbReference>
<accession>A0ABQ6JTX8</accession>
<organism evidence="5 6">
    <name type="scientific">Homoserinibacter gongjuensis</name>
    <dbReference type="NCBI Taxonomy" id="1162968"/>
    <lineage>
        <taxon>Bacteria</taxon>
        <taxon>Bacillati</taxon>
        <taxon>Actinomycetota</taxon>
        <taxon>Actinomycetes</taxon>
        <taxon>Micrococcales</taxon>
        <taxon>Microbacteriaceae</taxon>
        <taxon>Homoserinibacter</taxon>
    </lineage>
</organism>
<dbReference type="EMBL" id="BSVA01000001">
    <property type="protein sequence ID" value="GMA91751.1"/>
    <property type="molecule type" value="Genomic_DNA"/>
</dbReference>
<dbReference type="SUPFAM" id="SSF69593">
    <property type="entry name" value="Glycerol-3-phosphate (1)-acyltransferase"/>
    <property type="match status" value="1"/>
</dbReference>
<keyword evidence="3" id="KW-1133">Transmembrane helix</keyword>
<reference evidence="6" key="1">
    <citation type="journal article" date="2019" name="Int. J. Syst. Evol. Microbiol.">
        <title>The Global Catalogue of Microorganisms (GCM) 10K type strain sequencing project: providing services to taxonomists for standard genome sequencing and annotation.</title>
        <authorList>
            <consortium name="The Broad Institute Genomics Platform"/>
            <consortium name="The Broad Institute Genome Sequencing Center for Infectious Disease"/>
            <person name="Wu L."/>
            <person name="Ma J."/>
        </authorList>
    </citation>
    <scope>NUCLEOTIDE SEQUENCE [LARGE SCALE GENOMIC DNA]</scope>
    <source>
        <strain evidence="6">NBRC 108755</strain>
    </source>
</reference>
<evidence type="ECO:0000256" key="1">
    <source>
        <dbReference type="ARBA" id="ARBA00022679"/>
    </source>
</evidence>
<keyword evidence="3" id="KW-0472">Membrane</keyword>
<dbReference type="GO" id="GO:0016746">
    <property type="term" value="F:acyltransferase activity"/>
    <property type="evidence" value="ECO:0007669"/>
    <property type="project" value="UniProtKB-KW"/>
</dbReference>
<feature type="domain" description="Phospholipid/glycerol acyltransferase" evidence="4">
    <location>
        <begin position="47"/>
        <end position="164"/>
    </location>
</feature>
<dbReference type="RefSeq" id="WP_284300244.1">
    <property type="nucleotide sequence ID" value="NZ_BSVA01000001.1"/>
</dbReference>
<keyword evidence="1" id="KW-0808">Transferase</keyword>
<evidence type="ECO:0000256" key="3">
    <source>
        <dbReference type="SAM" id="Phobius"/>
    </source>
</evidence>
<protein>
    <submittedName>
        <fullName evidence="5">1-acyl-sn-glycerol-3-phosphate acyltransferase</fullName>
    </submittedName>
</protein>
<comment type="caution">
    <text evidence="5">The sequence shown here is derived from an EMBL/GenBank/DDBJ whole genome shotgun (WGS) entry which is preliminary data.</text>
</comment>
<dbReference type="SMART" id="SM00563">
    <property type="entry name" value="PlsC"/>
    <property type="match status" value="1"/>
</dbReference>
<dbReference type="InterPro" id="IPR002123">
    <property type="entry name" value="Plipid/glycerol_acylTrfase"/>
</dbReference>
<gene>
    <name evidence="5" type="ORF">GCM10025869_22800</name>
</gene>
<sequence length="247" mass="27329">MGDAATRPAREKTFGWRLLAALVIPWLLLAARYRIRDGEKLPASGAFVLAPNHYTNLDPVTTGYIVWKLGRVPRFLAKASVFRVPIVGPILKATGQIPVQRQGGGTQSLAAAGRLVEDGLAVIVYPEGTLTREPDLWPMRGKSGAVRMALEYDVPLIPMAHWGVQQIMPRYSKKVSLFPRKSVEAIIGDPVDLTPWRGRPITHELLVEATEAVMVEITRLLEQLRGETAPLERWDPSAHGQTETGRF</sequence>
<dbReference type="PANTHER" id="PTHR10434:SF55">
    <property type="entry name" value="POSSIBLE ACYLTRANSFERASE"/>
    <property type="match status" value="1"/>
</dbReference>
<evidence type="ECO:0000256" key="2">
    <source>
        <dbReference type="ARBA" id="ARBA00023315"/>
    </source>
</evidence>
<dbReference type="Proteomes" id="UP001157069">
    <property type="component" value="Unassembled WGS sequence"/>
</dbReference>
<keyword evidence="6" id="KW-1185">Reference proteome</keyword>